<protein>
    <submittedName>
        <fullName evidence="8">Outer membrane transport protein, OMPP1/FadL/TodX</fullName>
    </submittedName>
</protein>
<keyword evidence="6" id="KW-0472">Membrane</keyword>
<gene>
    <name evidence="8" type="ORF">dnm_099560</name>
</gene>
<evidence type="ECO:0000256" key="1">
    <source>
        <dbReference type="ARBA" id="ARBA00004571"/>
    </source>
</evidence>
<evidence type="ECO:0000313" key="8">
    <source>
        <dbReference type="EMBL" id="QTA93848.1"/>
    </source>
</evidence>
<accession>A0A975BY40</accession>
<organism evidence="8 9">
    <name type="scientific">Desulfonema magnum</name>
    <dbReference type="NCBI Taxonomy" id="45655"/>
    <lineage>
        <taxon>Bacteria</taxon>
        <taxon>Pseudomonadati</taxon>
        <taxon>Thermodesulfobacteriota</taxon>
        <taxon>Desulfobacteria</taxon>
        <taxon>Desulfobacterales</taxon>
        <taxon>Desulfococcaceae</taxon>
        <taxon>Desulfonema</taxon>
    </lineage>
</organism>
<dbReference type="AlphaFoldDB" id="A0A975BY40"/>
<evidence type="ECO:0000313" key="9">
    <source>
        <dbReference type="Proteomes" id="UP000663722"/>
    </source>
</evidence>
<evidence type="ECO:0000256" key="4">
    <source>
        <dbReference type="ARBA" id="ARBA00022692"/>
    </source>
</evidence>
<dbReference type="KEGG" id="dmm:dnm_099560"/>
<dbReference type="PANTHER" id="PTHR35093">
    <property type="entry name" value="OUTER MEMBRANE PROTEIN NMB0088-RELATED"/>
    <property type="match status" value="1"/>
</dbReference>
<keyword evidence="7" id="KW-0998">Cell outer membrane</keyword>
<evidence type="ECO:0000256" key="6">
    <source>
        <dbReference type="ARBA" id="ARBA00023136"/>
    </source>
</evidence>
<name>A0A975BY40_9BACT</name>
<reference evidence="8" key="1">
    <citation type="journal article" date="2021" name="Microb. Physiol.">
        <title>Proteogenomic Insights into the Physiology of Marine, Sulfate-Reducing, Filamentous Desulfonema limicola and Desulfonema magnum.</title>
        <authorList>
            <person name="Schnaars V."/>
            <person name="Wohlbrand L."/>
            <person name="Scheve S."/>
            <person name="Hinrichs C."/>
            <person name="Reinhardt R."/>
            <person name="Rabus R."/>
        </authorList>
    </citation>
    <scope>NUCLEOTIDE SEQUENCE</scope>
    <source>
        <strain evidence="8">4be13</strain>
    </source>
</reference>
<keyword evidence="3" id="KW-1134">Transmembrane beta strand</keyword>
<keyword evidence="4" id="KW-0812">Transmembrane</keyword>
<comment type="subcellular location">
    <subcellularLocation>
        <location evidence="1">Cell outer membrane</location>
        <topology evidence="1">Multi-pass membrane protein</topology>
    </subcellularLocation>
</comment>
<evidence type="ECO:0000256" key="2">
    <source>
        <dbReference type="ARBA" id="ARBA00008163"/>
    </source>
</evidence>
<proteinExistence type="inferred from homology"/>
<dbReference type="GO" id="GO:0009279">
    <property type="term" value="C:cell outer membrane"/>
    <property type="evidence" value="ECO:0007669"/>
    <property type="project" value="UniProtKB-SubCell"/>
</dbReference>
<evidence type="ECO:0000256" key="7">
    <source>
        <dbReference type="ARBA" id="ARBA00023237"/>
    </source>
</evidence>
<dbReference type="GO" id="GO:0015483">
    <property type="term" value="F:long-chain fatty acid transporting porin activity"/>
    <property type="evidence" value="ECO:0007669"/>
    <property type="project" value="TreeGrafter"/>
</dbReference>
<sequence>MRHESTCKLSLFFLSFFFTSFVCLMGCALAQPSDMIEFQRIEIPSSFNPVGSGARALGMGSAFIAVADDATAASWNPGGLIQLGRPELSLVGTFFHRTEENEFRTHSEASGEQRVTEKNINYFSLSYPFALFNRNMVLSLNYQRLFDFAREWDFPIIERTERTSAVRNLSYHQEGSLSAVGFAYCIQMTPKFSLGFTLNFWEDWLDDNSWEQTRHEKTTGFDRRENDQFTHEFDTRSRYSFSGFNANLGFLWNINEKFALGAVLKTPFTADLKQESSSEYAFRYSEFSEYNSSGSDASSENQELDMPVSYGIGISYRFSDQLTLAADIYRTEWQDFILEDSEGKRICPVSGRSLDESDIDPTHQVRIGAEYLFFNPLHSKYIIPLRGGLFYDPAPAEGSPDDFYGFSIGSGIVVGQFIFDLAYQYRFGEDVGDYILQDMGFSQDVSEHTVYSSVIIHF</sequence>
<dbReference type="EMBL" id="CP061800">
    <property type="protein sequence ID" value="QTA93848.1"/>
    <property type="molecule type" value="Genomic_DNA"/>
</dbReference>
<dbReference type="Gene3D" id="2.40.160.60">
    <property type="entry name" value="Outer membrane protein transport protein (OMPP1/FadL/TodX)"/>
    <property type="match status" value="1"/>
</dbReference>
<keyword evidence="9" id="KW-1185">Reference proteome</keyword>
<keyword evidence="5" id="KW-0732">Signal</keyword>
<dbReference type="Pfam" id="PF03349">
    <property type="entry name" value="Toluene_X"/>
    <property type="match status" value="1"/>
</dbReference>
<dbReference type="Proteomes" id="UP000663722">
    <property type="component" value="Chromosome"/>
</dbReference>
<evidence type="ECO:0000256" key="3">
    <source>
        <dbReference type="ARBA" id="ARBA00022452"/>
    </source>
</evidence>
<comment type="similarity">
    <text evidence="2">Belongs to the OmpP1/FadL family.</text>
</comment>
<dbReference type="PANTHER" id="PTHR35093:SF8">
    <property type="entry name" value="OUTER MEMBRANE PROTEIN NMB0088-RELATED"/>
    <property type="match status" value="1"/>
</dbReference>
<dbReference type="RefSeq" id="WP_207680590.1">
    <property type="nucleotide sequence ID" value="NZ_CP061800.1"/>
</dbReference>
<dbReference type="SUPFAM" id="SSF56935">
    <property type="entry name" value="Porins"/>
    <property type="match status" value="1"/>
</dbReference>
<dbReference type="InterPro" id="IPR005017">
    <property type="entry name" value="OMPP1/FadL/TodX"/>
</dbReference>
<evidence type="ECO:0000256" key="5">
    <source>
        <dbReference type="ARBA" id="ARBA00022729"/>
    </source>
</evidence>